<dbReference type="AlphaFoldDB" id="A0A8B7CLF5"/>
<evidence type="ECO:0000256" key="2">
    <source>
        <dbReference type="ARBA" id="ARBA00022801"/>
    </source>
</evidence>
<dbReference type="GO" id="GO:0016787">
    <property type="term" value="F:hydrolase activity"/>
    <property type="evidence" value="ECO:0007669"/>
    <property type="project" value="UniProtKB-KW"/>
</dbReference>
<dbReference type="GeneID" id="103715635"/>
<sequence length="536" mass="59455">MVFVALPPQTLIFYRNPSSSPFLLAINLSSAIRIRKRRDIGATFRSNGSYWSSNSQEEKSLSHRTSIVLSSRIWLGKLDNCFKLLVSGIITFSTLFSLSPVADAVSDQAYSLTYQCEDVGSYYHDVDGLKGAALMKKLNSIVSPHLSLPYKEVWDALKFLDAADIDNPETSSEVIEIYSLRPVSKLLAGKPEGWNREHLWPRSYGLTDGPSLTDLHNIRPADVNVNSSRGNKFYGECVAKSTHCLMPANNEAAPDTETDKERWAPPLQVRGDIARSLMYMAVSYGFHQPDGNSHLQLSDSPSIGRNEMGLLSALLQWNELDPPSRAEQLRNERICRLYQHNRNPFIDHPEYANLIWKHGTPSSPTVRNTSPKAWINEFHYSNKGKDQNEFIEIVVGPSTDAASLKLILYNGSNGRMYRSLSLSDNEAFSVSKSGSGFLIYTAFIPIQNGPADGIALLSGRDGKQFEVLQFLSYGGTVRAMDGPAKGTESMDIMVQETEGSSEHDSLGLTGQKLGEYKWLKFTGDATPGEPNIGQRL</sequence>
<dbReference type="Proteomes" id="UP000228380">
    <property type="component" value="Chromosome 9"/>
</dbReference>
<dbReference type="InterPro" id="IPR044925">
    <property type="entry name" value="His-Me_finger_sf"/>
</dbReference>
<dbReference type="SUPFAM" id="SSF54060">
    <property type="entry name" value="His-Me finger endonucleases"/>
    <property type="match status" value="1"/>
</dbReference>
<keyword evidence="3" id="KW-1185">Reference proteome</keyword>
<reference evidence="4" key="2">
    <citation type="submission" date="2025-08" db="UniProtKB">
        <authorList>
            <consortium name="RefSeq"/>
        </authorList>
    </citation>
    <scope>IDENTIFICATION</scope>
    <source>
        <tissue evidence="4">Young leaves</tissue>
    </source>
</reference>
<dbReference type="KEGG" id="pda:103715635"/>
<keyword evidence="1" id="KW-0540">Nuclease</keyword>
<organism evidence="3 4">
    <name type="scientific">Phoenix dactylifera</name>
    <name type="common">Date palm</name>
    <dbReference type="NCBI Taxonomy" id="42345"/>
    <lineage>
        <taxon>Eukaryota</taxon>
        <taxon>Viridiplantae</taxon>
        <taxon>Streptophyta</taxon>
        <taxon>Embryophyta</taxon>
        <taxon>Tracheophyta</taxon>
        <taxon>Spermatophyta</taxon>
        <taxon>Magnoliopsida</taxon>
        <taxon>Liliopsida</taxon>
        <taxon>Arecaceae</taxon>
        <taxon>Coryphoideae</taxon>
        <taxon>Phoeniceae</taxon>
        <taxon>Phoenix</taxon>
    </lineage>
</organism>
<name>A0A8B7CLF5_PHODC</name>
<dbReference type="RefSeq" id="XP_008801548.2">
    <property type="nucleotide sequence ID" value="XM_008803326.3"/>
</dbReference>
<dbReference type="InterPro" id="IPR007346">
    <property type="entry name" value="Endonuclease-I"/>
</dbReference>
<keyword evidence="2" id="KW-0378">Hydrolase</keyword>
<protein>
    <submittedName>
        <fullName evidence="4">Uncharacterized protein LOC103715635</fullName>
    </submittedName>
</protein>
<dbReference type="OrthoDB" id="2015847at2759"/>
<gene>
    <name evidence="4" type="primary">LOC103715635</name>
</gene>
<evidence type="ECO:0000313" key="4">
    <source>
        <dbReference type="RefSeq" id="XP_008801548.2"/>
    </source>
</evidence>
<accession>A0A8B7CLF5</accession>
<dbReference type="Pfam" id="PF04231">
    <property type="entry name" value="Endonuclease_1"/>
    <property type="match status" value="1"/>
</dbReference>
<evidence type="ECO:0000313" key="3">
    <source>
        <dbReference type="Proteomes" id="UP000228380"/>
    </source>
</evidence>
<dbReference type="PANTHER" id="PTHR33607:SF2">
    <property type="entry name" value="ENDONUCLEASE-1"/>
    <property type="match status" value="1"/>
</dbReference>
<dbReference type="PANTHER" id="PTHR33607">
    <property type="entry name" value="ENDONUCLEASE-1"/>
    <property type="match status" value="1"/>
</dbReference>
<dbReference type="GO" id="GO:0004518">
    <property type="term" value="F:nuclease activity"/>
    <property type="evidence" value="ECO:0007669"/>
    <property type="project" value="UniProtKB-KW"/>
</dbReference>
<evidence type="ECO:0000256" key="1">
    <source>
        <dbReference type="ARBA" id="ARBA00022722"/>
    </source>
</evidence>
<reference evidence="3" key="1">
    <citation type="journal article" date="2019" name="Nat. Commun.">
        <title>Genome-wide association mapping of date palm fruit traits.</title>
        <authorList>
            <person name="Hazzouri K.M."/>
            <person name="Gros-Balthazard M."/>
            <person name="Flowers J.M."/>
            <person name="Copetti D."/>
            <person name="Lemansour A."/>
            <person name="Lebrun M."/>
            <person name="Masmoudi K."/>
            <person name="Ferrand S."/>
            <person name="Dhar M.I."/>
            <person name="Fresquez Z.A."/>
            <person name="Rosas U."/>
            <person name="Zhang J."/>
            <person name="Talag J."/>
            <person name="Lee S."/>
            <person name="Kudrna D."/>
            <person name="Powell R.F."/>
            <person name="Leitch I.J."/>
            <person name="Krueger R.R."/>
            <person name="Wing R.A."/>
            <person name="Amiri K.M.A."/>
            <person name="Purugganan M.D."/>
        </authorList>
    </citation>
    <scope>NUCLEOTIDE SEQUENCE [LARGE SCALE GENOMIC DNA]</scope>
    <source>
        <strain evidence="3">cv. Khalas</strain>
    </source>
</reference>
<proteinExistence type="predicted"/>